<feature type="transmembrane region" description="Helical" evidence="6">
    <location>
        <begin position="132"/>
        <end position="160"/>
    </location>
</feature>
<keyword evidence="3 6" id="KW-0812">Transmembrane</keyword>
<comment type="caution">
    <text evidence="7">The sequence shown here is derived from an EMBL/GenBank/DDBJ whole genome shotgun (WGS) entry which is preliminary data.</text>
</comment>
<dbReference type="EMBL" id="JADKFW010000007">
    <property type="protein sequence ID" value="MBK9718135.1"/>
    <property type="molecule type" value="Genomic_DNA"/>
</dbReference>
<feature type="transmembrane region" description="Helical" evidence="6">
    <location>
        <begin position="12"/>
        <end position="45"/>
    </location>
</feature>
<gene>
    <name evidence="7" type="ORF">IPO85_11600</name>
</gene>
<sequence>MTTSALALIKKLLVLFLLIGGLYIAKAFLIPLSIAGVVATLFLPFCKWMESKKLYRGFATSICLLVILLFIGGLFFLVGWQVSALASDFVLIKQRALETSANIQDYIFNHFGITLEKQSQLLETQQANAGDIIPIMAGSMASGFINFFLTLVYIFGLLYYRAHIKKFLLMLAQPSQRDEVEKVIYRVANVSQQYLFGLSKMIVCLWIMYSIGFSILGVKKCFLFCNTLWFAGNCSIHRKYYWHNDYSFSVSSSGCKLTNNSRYNYYVWYRSIYSRMGIRAINCRITS</sequence>
<dbReference type="Pfam" id="PF01594">
    <property type="entry name" value="AI-2E_transport"/>
    <property type="match status" value="1"/>
</dbReference>
<name>A0A9D7XEU0_9BACT</name>
<evidence type="ECO:0000256" key="6">
    <source>
        <dbReference type="SAM" id="Phobius"/>
    </source>
</evidence>
<evidence type="ECO:0000256" key="2">
    <source>
        <dbReference type="ARBA" id="ARBA00009773"/>
    </source>
</evidence>
<proteinExistence type="inferred from homology"/>
<dbReference type="Proteomes" id="UP000808349">
    <property type="component" value="Unassembled WGS sequence"/>
</dbReference>
<evidence type="ECO:0000256" key="5">
    <source>
        <dbReference type="ARBA" id="ARBA00023136"/>
    </source>
</evidence>
<feature type="transmembrane region" description="Helical" evidence="6">
    <location>
        <begin position="194"/>
        <end position="216"/>
    </location>
</feature>
<protein>
    <submittedName>
        <fullName evidence="7">AI-2E family transporter</fullName>
    </submittedName>
</protein>
<evidence type="ECO:0000256" key="1">
    <source>
        <dbReference type="ARBA" id="ARBA00004141"/>
    </source>
</evidence>
<dbReference type="InterPro" id="IPR002549">
    <property type="entry name" value="AI-2E-like"/>
</dbReference>
<evidence type="ECO:0000256" key="3">
    <source>
        <dbReference type="ARBA" id="ARBA00022692"/>
    </source>
</evidence>
<reference evidence="7 8" key="1">
    <citation type="submission" date="2020-10" db="EMBL/GenBank/DDBJ databases">
        <title>Connecting structure to function with the recovery of over 1000 high-quality activated sludge metagenome-assembled genomes encoding full-length rRNA genes using long-read sequencing.</title>
        <authorList>
            <person name="Singleton C.M."/>
            <person name="Petriglieri F."/>
            <person name="Kristensen J.M."/>
            <person name="Kirkegaard R.H."/>
            <person name="Michaelsen T.Y."/>
            <person name="Andersen M.H."/>
            <person name="Karst S.M."/>
            <person name="Dueholm M.S."/>
            <person name="Nielsen P.H."/>
            <person name="Albertsen M."/>
        </authorList>
    </citation>
    <scope>NUCLEOTIDE SEQUENCE [LARGE SCALE GENOMIC DNA]</scope>
    <source>
        <strain evidence="7">Ribe_18-Q3-R11-54_BAT3C.373</strain>
    </source>
</reference>
<keyword evidence="5 6" id="KW-0472">Membrane</keyword>
<dbReference type="AlphaFoldDB" id="A0A9D7XEU0"/>
<organism evidence="7 8">
    <name type="scientific">Candidatus Defluviibacterium haderslevense</name>
    <dbReference type="NCBI Taxonomy" id="2981993"/>
    <lineage>
        <taxon>Bacteria</taxon>
        <taxon>Pseudomonadati</taxon>
        <taxon>Bacteroidota</taxon>
        <taxon>Saprospiria</taxon>
        <taxon>Saprospirales</taxon>
        <taxon>Saprospiraceae</taxon>
        <taxon>Candidatus Defluviibacterium</taxon>
    </lineage>
</organism>
<comment type="similarity">
    <text evidence="2">Belongs to the autoinducer-2 exporter (AI-2E) (TC 2.A.86) family.</text>
</comment>
<comment type="subcellular location">
    <subcellularLocation>
        <location evidence="1">Membrane</location>
        <topology evidence="1">Multi-pass membrane protein</topology>
    </subcellularLocation>
</comment>
<keyword evidence="4 6" id="KW-1133">Transmembrane helix</keyword>
<feature type="transmembrane region" description="Helical" evidence="6">
    <location>
        <begin position="57"/>
        <end position="80"/>
    </location>
</feature>
<dbReference type="GO" id="GO:0016020">
    <property type="term" value="C:membrane"/>
    <property type="evidence" value="ECO:0007669"/>
    <property type="project" value="UniProtKB-SubCell"/>
</dbReference>
<evidence type="ECO:0000313" key="8">
    <source>
        <dbReference type="Proteomes" id="UP000808349"/>
    </source>
</evidence>
<accession>A0A9D7XEU0</accession>
<evidence type="ECO:0000313" key="7">
    <source>
        <dbReference type="EMBL" id="MBK9718135.1"/>
    </source>
</evidence>
<evidence type="ECO:0000256" key="4">
    <source>
        <dbReference type="ARBA" id="ARBA00022989"/>
    </source>
</evidence>